<gene>
    <name evidence="1" type="ORF">KC19_3G099200</name>
</gene>
<name>A0A8T0IJ73_CERPU</name>
<reference evidence="1" key="1">
    <citation type="submission" date="2020-06" db="EMBL/GenBank/DDBJ databases">
        <title>WGS assembly of Ceratodon purpureus strain R40.</title>
        <authorList>
            <person name="Carey S.B."/>
            <person name="Jenkins J."/>
            <person name="Shu S."/>
            <person name="Lovell J.T."/>
            <person name="Sreedasyam A."/>
            <person name="Maumus F."/>
            <person name="Tiley G.P."/>
            <person name="Fernandez-Pozo N."/>
            <person name="Barry K."/>
            <person name="Chen C."/>
            <person name="Wang M."/>
            <person name="Lipzen A."/>
            <person name="Daum C."/>
            <person name="Saski C.A."/>
            <person name="Payton A.C."/>
            <person name="Mcbreen J.C."/>
            <person name="Conrad R.E."/>
            <person name="Kollar L.M."/>
            <person name="Olsson S."/>
            <person name="Huttunen S."/>
            <person name="Landis J.B."/>
            <person name="Wickett N.J."/>
            <person name="Johnson M.G."/>
            <person name="Rensing S.A."/>
            <person name="Grimwood J."/>
            <person name="Schmutz J."/>
            <person name="Mcdaniel S.F."/>
        </authorList>
    </citation>
    <scope>NUCLEOTIDE SEQUENCE</scope>
    <source>
        <strain evidence="1">R40</strain>
    </source>
</reference>
<dbReference type="AlphaFoldDB" id="A0A8T0IJ73"/>
<organism evidence="1 2">
    <name type="scientific">Ceratodon purpureus</name>
    <name type="common">Fire moss</name>
    <name type="synonym">Dicranum purpureum</name>
    <dbReference type="NCBI Taxonomy" id="3225"/>
    <lineage>
        <taxon>Eukaryota</taxon>
        <taxon>Viridiplantae</taxon>
        <taxon>Streptophyta</taxon>
        <taxon>Embryophyta</taxon>
        <taxon>Bryophyta</taxon>
        <taxon>Bryophytina</taxon>
        <taxon>Bryopsida</taxon>
        <taxon>Dicranidae</taxon>
        <taxon>Pseudoditrichales</taxon>
        <taxon>Ditrichaceae</taxon>
        <taxon>Ceratodon</taxon>
    </lineage>
</organism>
<comment type="caution">
    <text evidence="1">The sequence shown here is derived from an EMBL/GenBank/DDBJ whole genome shotgun (WGS) entry which is preliminary data.</text>
</comment>
<accession>A0A8T0IJ73</accession>
<sequence>MGLKYSKTTNVLSLSTDGVEQDYDITEDEADCKLYFHECYQRQPSYYSSTALLCLWCDYSPSIFGIYQELLCSYACMDSGKPVNLVCAPCARARREGTLMRDSRLTSPVP</sequence>
<dbReference type="Proteomes" id="UP000822688">
    <property type="component" value="Chromosome 3"/>
</dbReference>
<keyword evidence="2" id="KW-1185">Reference proteome</keyword>
<protein>
    <submittedName>
        <fullName evidence="1">Uncharacterized protein</fullName>
    </submittedName>
</protein>
<evidence type="ECO:0000313" key="2">
    <source>
        <dbReference type="Proteomes" id="UP000822688"/>
    </source>
</evidence>
<dbReference type="EMBL" id="CM026423">
    <property type="protein sequence ID" value="KAG0582979.1"/>
    <property type="molecule type" value="Genomic_DNA"/>
</dbReference>
<evidence type="ECO:0000313" key="1">
    <source>
        <dbReference type="EMBL" id="KAG0582979.1"/>
    </source>
</evidence>
<proteinExistence type="predicted"/>